<name>A0ABY7ESP9_MYAAR</name>
<dbReference type="Proteomes" id="UP001164746">
    <property type="component" value="Chromosome 8"/>
</dbReference>
<dbReference type="Pfam" id="PF00084">
    <property type="entry name" value="Sushi"/>
    <property type="match status" value="1"/>
</dbReference>
<evidence type="ECO:0000256" key="2">
    <source>
        <dbReference type="PROSITE-ProRule" id="PRU00302"/>
    </source>
</evidence>
<evidence type="ECO:0000313" key="5">
    <source>
        <dbReference type="Proteomes" id="UP001164746"/>
    </source>
</evidence>
<dbReference type="InterPro" id="IPR000436">
    <property type="entry name" value="Sushi_SCR_CCP_dom"/>
</dbReference>
<dbReference type="InterPro" id="IPR035976">
    <property type="entry name" value="Sushi/SCR/CCP_sf"/>
</dbReference>
<keyword evidence="5" id="KW-1185">Reference proteome</keyword>
<evidence type="ECO:0000259" key="3">
    <source>
        <dbReference type="PROSITE" id="PS50923"/>
    </source>
</evidence>
<dbReference type="SUPFAM" id="SSF57535">
    <property type="entry name" value="Complement control module/SCR domain"/>
    <property type="match status" value="1"/>
</dbReference>
<dbReference type="CDD" id="cd00033">
    <property type="entry name" value="CCP"/>
    <property type="match status" value="1"/>
</dbReference>
<dbReference type="EMBL" id="CP111019">
    <property type="protein sequence ID" value="WAR11836.1"/>
    <property type="molecule type" value="Genomic_DNA"/>
</dbReference>
<reference evidence="4" key="1">
    <citation type="submission" date="2022-11" db="EMBL/GenBank/DDBJ databases">
        <title>Centuries of genome instability and evolution in soft-shell clam transmissible cancer (bioRxiv).</title>
        <authorList>
            <person name="Hart S.F.M."/>
            <person name="Yonemitsu M.A."/>
            <person name="Giersch R.M."/>
            <person name="Beal B.F."/>
            <person name="Arriagada G."/>
            <person name="Davis B.W."/>
            <person name="Ostrander E.A."/>
            <person name="Goff S.P."/>
            <person name="Metzger M.J."/>
        </authorList>
    </citation>
    <scope>NUCLEOTIDE SEQUENCE</scope>
    <source>
        <strain evidence="4">MELC-2E11</strain>
        <tissue evidence="4">Siphon/mantle</tissue>
    </source>
</reference>
<sequence>NNCKSLQVAAKGALLSGAYTVQNSAGQSFRIYCLFKDGYGYTFLSKNTNVAVDMGSLYDDKTHVLVRFTKSNKQYESTLAQIDSFASVPLSVQYNGYTGYNRPQNFGMTPYIYVGFIPKSYTSKGARQGWKTNGQEQIFTNCDANPNSYIMFMFNNANKPYTSYAGSKNSLMYKWYDEGTLVTSSDYVTNEFLTIYHEIHHGGCGGYSRGSNVPTFANIGLKFISFLIQFVAVQCAVPDIPTGATMTYTGTAIGDTATYGCKPGYQKTGGDTSRKCGGSGQWLGSDIVCTMGDYGIAIFCERTKGHLRCPLGKKLAIYSAMYGRTEGDTICDHRSARKTSNTECTGVLPGRKKQRVSGTLSRNLQVLGSQICLRELINSIAKNNCKSLQVIAKGALPSGAYTVQNSAGESFRIYCLFKDGYGYTFLSKNTNVAVDMGSLYDDKTHVLVRFTKSNKQYESTLAQIDSFASVPLSIQYNGYTGYNKPINFGMTPYIYVGFIPKSYTSKGARQGWKTNGQEQIFTNCDANPNSYIMFMFNNANKPYTSYAGSKNSLMYKWYDEGTLVPSSDYVSNEFLTIYHEIHHGGCGGYSRGS</sequence>
<gene>
    <name evidence="4" type="ORF">MAR_026016</name>
</gene>
<accession>A0ABY7ESP9</accession>
<comment type="caution">
    <text evidence="2">Lacks conserved residue(s) required for the propagation of feature annotation.</text>
</comment>
<evidence type="ECO:0000256" key="1">
    <source>
        <dbReference type="ARBA" id="ARBA00023157"/>
    </source>
</evidence>
<keyword evidence="1" id="KW-1015">Disulfide bond</keyword>
<feature type="non-terminal residue" evidence="4">
    <location>
        <position position="593"/>
    </location>
</feature>
<dbReference type="Gene3D" id="2.60.120.740">
    <property type="match status" value="1"/>
</dbReference>
<dbReference type="SMART" id="SM00032">
    <property type="entry name" value="CCP"/>
    <property type="match status" value="1"/>
</dbReference>
<organism evidence="4 5">
    <name type="scientific">Mya arenaria</name>
    <name type="common">Soft-shell clam</name>
    <dbReference type="NCBI Taxonomy" id="6604"/>
    <lineage>
        <taxon>Eukaryota</taxon>
        <taxon>Metazoa</taxon>
        <taxon>Spiralia</taxon>
        <taxon>Lophotrochozoa</taxon>
        <taxon>Mollusca</taxon>
        <taxon>Bivalvia</taxon>
        <taxon>Autobranchia</taxon>
        <taxon>Heteroconchia</taxon>
        <taxon>Euheterodonta</taxon>
        <taxon>Imparidentia</taxon>
        <taxon>Neoheterodontei</taxon>
        <taxon>Myida</taxon>
        <taxon>Myoidea</taxon>
        <taxon>Myidae</taxon>
        <taxon>Mya</taxon>
    </lineage>
</organism>
<dbReference type="Gene3D" id="2.10.70.10">
    <property type="entry name" value="Complement Module, domain 1"/>
    <property type="match status" value="1"/>
</dbReference>
<dbReference type="PROSITE" id="PS50923">
    <property type="entry name" value="SUSHI"/>
    <property type="match status" value="1"/>
</dbReference>
<protein>
    <recommendedName>
        <fullName evidence="3">Sushi domain-containing protein</fullName>
    </recommendedName>
</protein>
<feature type="non-terminal residue" evidence="4">
    <location>
        <position position="1"/>
    </location>
</feature>
<dbReference type="InterPro" id="IPR043159">
    <property type="entry name" value="Lectin_gal-bd_sf"/>
</dbReference>
<feature type="domain" description="Sushi" evidence="3">
    <location>
        <begin position="233"/>
        <end position="291"/>
    </location>
</feature>
<proteinExistence type="predicted"/>
<keyword evidence="2" id="KW-0768">Sushi</keyword>
<evidence type="ECO:0000313" key="4">
    <source>
        <dbReference type="EMBL" id="WAR11836.1"/>
    </source>
</evidence>